<proteinExistence type="predicted"/>
<dbReference type="RefSeq" id="WP_344078614.1">
    <property type="nucleotide sequence ID" value="NZ_BAAALS010000006.1"/>
</dbReference>
<evidence type="ECO:0000313" key="1">
    <source>
        <dbReference type="EMBL" id="GAA1746204.1"/>
    </source>
</evidence>
<comment type="caution">
    <text evidence="1">The sequence shown here is derived from an EMBL/GenBank/DDBJ whole genome shotgun (WGS) entry which is preliminary data.</text>
</comment>
<reference evidence="1 2" key="1">
    <citation type="journal article" date="2019" name="Int. J. Syst. Evol. Microbiol.">
        <title>The Global Catalogue of Microorganisms (GCM) 10K type strain sequencing project: providing services to taxonomists for standard genome sequencing and annotation.</title>
        <authorList>
            <consortium name="The Broad Institute Genomics Platform"/>
            <consortium name="The Broad Institute Genome Sequencing Center for Infectious Disease"/>
            <person name="Wu L."/>
            <person name="Ma J."/>
        </authorList>
    </citation>
    <scope>NUCLEOTIDE SEQUENCE [LARGE SCALE GENOMIC DNA]</scope>
    <source>
        <strain evidence="1 2">JCM 13249</strain>
    </source>
</reference>
<keyword evidence="2" id="KW-1185">Reference proteome</keyword>
<organism evidence="1 2">
    <name type="scientific">Luedemannella helvata</name>
    <dbReference type="NCBI Taxonomy" id="349315"/>
    <lineage>
        <taxon>Bacteria</taxon>
        <taxon>Bacillati</taxon>
        <taxon>Actinomycetota</taxon>
        <taxon>Actinomycetes</taxon>
        <taxon>Micromonosporales</taxon>
        <taxon>Micromonosporaceae</taxon>
        <taxon>Luedemannella</taxon>
    </lineage>
</organism>
<accession>A0ABN2K175</accession>
<name>A0ABN2K175_9ACTN</name>
<dbReference type="Proteomes" id="UP001500655">
    <property type="component" value="Unassembled WGS sequence"/>
</dbReference>
<evidence type="ECO:0000313" key="2">
    <source>
        <dbReference type="Proteomes" id="UP001500655"/>
    </source>
</evidence>
<sequence>MSDDLDRAADLLLNRVAHWSAAQWAQRDRADKVFALVQQLADLAADAESREPRAVPRLADVVLPDQLRVMVRDLRQAPQAQRAHATTAIDTLRAAL</sequence>
<gene>
    <name evidence="1" type="ORF">GCM10009681_16630</name>
</gene>
<dbReference type="EMBL" id="BAAALS010000006">
    <property type="protein sequence ID" value="GAA1746204.1"/>
    <property type="molecule type" value="Genomic_DNA"/>
</dbReference>
<protein>
    <submittedName>
        <fullName evidence="1">Uncharacterized protein</fullName>
    </submittedName>
</protein>